<name>A0A1I1KZU5_RUMAL</name>
<keyword evidence="2" id="KW-0472">Membrane</keyword>
<feature type="compositionally biased region" description="Low complexity" evidence="1">
    <location>
        <begin position="192"/>
        <end position="205"/>
    </location>
</feature>
<keyword evidence="2" id="KW-1133">Transmembrane helix</keyword>
<keyword evidence="3" id="KW-0732">Signal</keyword>
<protein>
    <recommendedName>
        <fullName evidence="6">LPXTG-motif cell wall anchor domain-containing protein</fullName>
    </recommendedName>
</protein>
<proteinExistence type="predicted"/>
<sequence>MKKIITAVFCTALALSSGLTAYAAEALDRDTVESAIWEDLWNGKGDNGLDYPEASYKHHLLDKWLDENYGTGGLDWSDTGEIKHEYRRYYRGLIDGWDFEDDNNGGWTIDTEDNHYSFTLLNGNWQMIDKNGNTVDSFPPFSTLKDTEPEATGGYEIHDDGEDSPRVIGEVTARTETASEGSSAAEGNDTTVSPSGGSEGNSEGSGVNSLAIIAGVAALAGVGGAGYYIMKKRK</sequence>
<reference evidence="4 5" key="1">
    <citation type="submission" date="2016-10" db="EMBL/GenBank/DDBJ databases">
        <authorList>
            <person name="de Groot N.N."/>
        </authorList>
    </citation>
    <scope>NUCLEOTIDE SEQUENCE [LARGE SCALE GENOMIC DNA]</scope>
    <source>
        <strain evidence="4 5">AR67</strain>
    </source>
</reference>
<keyword evidence="2" id="KW-0812">Transmembrane</keyword>
<evidence type="ECO:0000313" key="4">
    <source>
        <dbReference type="EMBL" id="SFC66319.1"/>
    </source>
</evidence>
<feature type="region of interest" description="Disordered" evidence="1">
    <location>
        <begin position="143"/>
        <end position="205"/>
    </location>
</feature>
<evidence type="ECO:0000256" key="1">
    <source>
        <dbReference type="SAM" id="MobiDB-lite"/>
    </source>
</evidence>
<evidence type="ECO:0000256" key="2">
    <source>
        <dbReference type="SAM" id="Phobius"/>
    </source>
</evidence>
<dbReference type="AlphaFoldDB" id="A0A1I1KZU5"/>
<evidence type="ECO:0000256" key="3">
    <source>
        <dbReference type="SAM" id="SignalP"/>
    </source>
</evidence>
<dbReference type="Proteomes" id="UP000182192">
    <property type="component" value="Unassembled WGS sequence"/>
</dbReference>
<dbReference type="OrthoDB" id="1820803at2"/>
<feature type="transmembrane region" description="Helical" evidence="2">
    <location>
        <begin position="210"/>
        <end position="230"/>
    </location>
</feature>
<evidence type="ECO:0008006" key="6">
    <source>
        <dbReference type="Google" id="ProtNLM"/>
    </source>
</evidence>
<feature type="signal peptide" evidence="3">
    <location>
        <begin position="1"/>
        <end position="23"/>
    </location>
</feature>
<accession>A0A1I1KZU5</accession>
<dbReference type="RefSeq" id="WP_074961689.1">
    <property type="nucleotide sequence ID" value="NZ_FOKQ01000017.1"/>
</dbReference>
<gene>
    <name evidence="4" type="ORF">SAMN02910406_02138</name>
</gene>
<dbReference type="EMBL" id="FOKQ01000017">
    <property type="protein sequence ID" value="SFC66319.1"/>
    <property type="molecule type" value="Genomic_DNA"/>
</dbReference>
<evidence type="ECO:0000313" key="5">
    <source>
        <dbReference type="Proteomes" id="UP000182192"/>
    </source>
</evidence>
<organism evidence="4 5">
    <name type="scientific">Ruminococcus albus</name>
    <dbReference type="NCBI Taxonomy" id="1264"/>
    <lineage>
        <taxon>Bacteria</taxon>
        <taxon>Bacillati</taxon>
        <taxon>Bacillota</taxon>
        <taxon>Clostridia</taxon>
        <taxon>Eubacteriales</taxon>
        <taxon>Oscillospiraceae</taxon>
        <taxon>Ruminococcus</taxon>
    </lineage>
</organism>
<feature type="chain" id="PRO_5010350960" description="LPXTG-motif cell wall anchor domain-containing protein" evidence="3">
    <location>
        <begin position="24"/>
        <end position="234"/>
    </location>
</feature>